<dbReference type="AlphaFoldDB" id="A0A5B8THU5"/>
<evidence type="ECO:0000313" key="2">
    <source>
        <dbReference type="Proteomes" id="UP000321772"/>
    </source>
</evidence>
<name>A0A5B8THU5_9LACO</name>
<proteinExistence type="predicted"/>
<reference evidence="1 2" key="1">
    <citation type="submission" date="2019-06" db="EMBL/GenBank/DDBJ databases">
        <title>Genome analyses of bacteria isolated from kimchi.</title>
        <authorList>
            <person name="Lee S."/>
            <person name="Ahn S."/>
            <person name="Roh S."/>
        </authorList>
    </citation>
    <scope>NUCLEOTIDE SEQUENCE [LARGE SCALE GENOMIC DNA]</scope>
    <source>
        <strain evidence="1 2">CBA3616</strain>
    </source>
</reference>
<gene>
    <name evidence="1" type="ORF">FGL77_11230</name>
</gene>
<dbReference type="Proteomes" id="UP000321772">
    <property type="component" value="Chromosome"/>
</dbReference>
<evidence type="ECO:0000313" key="1">
    <source>
        <dbReference type="EMBL" id="QEA53800.1"/>
    </source>
</evidence>
<dbReference type="RefSeq" id="WP_003678453.1">
    <property type="nucleotide sequence ID" value="NZ_CP042392.1"/>
</dbReference>
<protein>
    <submittedName>
        <fullName evidence="1">Uncharacterized protein</fullName>
    </submittedName>
</protein>
<accession>A0A5B8THU5</accession>
<dbReference type="EMBL" id="CP042392">
    <property type="protein sequence ID" value="QEA53800.1"/>
    <property type="molecule type" value="Genomic_DNA"/>
</dbReference>
<sequence length="109" mass="12780">MMQTEYAQQDSLANRLNIVDALVKQATKAEIESISAVYLIQANQEINLLELKYSSELTIQQNLYKVKIAFLQINHLILNNLAVSYFRDYTQIEKEFEHFHRLICEVKDD</sequence>
<organism evidence="1 2">
    <name type="scientific">Loigolactobacillus coryniformis</name>
    <dbReference type="NCBI Taxonomy" id="1610"/>
    <lineage>
        <taxon>Bacteria</taxon>
        <taxon>Bacillati</taxon>
        <taxon>Bacillota</taxon>
        <taxon>Bacilli</taxon>
        <taxon>Lactobacillales</taxon>
        <taxon>Lactobacillaceae</taxon>
        <taxon>Loigolactobacillus</taxon>
    </lineage>
</organism>